<dbReference type="InParanoid" id="A0A1X7UNU9"/>
<protein>
    <submittedName>
        <fullName evidence="2">Uncharacterized protein</fullName>
    </submittedName>
</protein>
<proteinExistence type="predicted"/>
<keyword evidence="1" id="KW-0732">Signal</keyword>
<evidence type="ECO:0000256" key="1">
    <source>
        <dbReference type="SAM" id="SignalP"/>
    </source>
</evidence>
<feature type="chain" id="PRO_5013185967" evidence="1">
    <location>
        <begin position="20"/>
        <end position="133"/>
    </location>
</feature>
<sequence length="133" mass="14687">MYILVVVFQVLLVADTSSACMTDGCSSCTTSNEPSLYHQYCCLPANNGKKIKKRDNDLLIMFFCPVDGLSDPICETVRVYQSCKETLENNPNAVSGYYNIITKAMGPLSKCTVIWRVATVMVLVAGLEWLIST</sequence>
<evidence type="ECO:0000313" key="2">
    <source>
        <dbReference type="EnsemblMetazoa" id="Aqu2.1.29665_001"/>
    </source>
</evidence>
<dbReference type="EnsemblMetazoa" id="Aqu2.1.29665_001">
    <property type="protein sequence ID" value="Aqu2.1.29665_001"/>
    <property type="gene ID" value="Aqu2.1.29665"/>
</dbReference>
<accession>A0A1X7UNU9</accession>
<reference evidence="2" key="1">
    <citation type="submission" date="2017-05" db="UniProtKB">
        <authorList>
            <consortium name="EnsemblMetazoa"/>
        </authorList>
    </citation>
    <scope>IDENTIFICATION</scope>
</reference>
<name>A0A1X7UNU9_AMPQE</name>
<organism evidence="2">
    <name type="scientific">Amphimedon queenslandica</name>
    <name type="common">Sponge</name>
    <dbReference type="NCBI Taxonomy" id="400682"/>
    <lineage>
        <taxon>Eukaryota</taxon>
        <taxon>Metazoa</taxon>
        <taxon>Porifera</taxon>
        <taxon>Demospongiae</taxon>
        <taxon>Heteroscleromorpha</taxon>
        <taxon>Haplosclerida</taxon>
        <taxon>Niphatidae</taxon>
        <taxon>Amphimedon</taxon>
    </lineage>
</organism>
<feature type="signal peptide" evidence="1">
    <location>
        <begin position="1"/>
        <end position="19"/>
    </location>
</feature>
<dbReference type="AlphaFoldDB" id="A0A1X7UNU9"/>